<comment type="caution">
    <text evidence="1">The sequence shown here is derived from an EMBL/GenBank/DDBJ whole genome shotgun (WGS) entry which is preliminary data.</text>
</comment>
<sequence>MFRRCYSVTPVSRALVVEQLEGINKISQIPWKLLQSQENGKLETKLKAEYKLKNFPITWEFLNTIALAAHKSRHHPEITTVYNNVTIELTTHDLSNNVSQLDLDLASTISEVYTKCSDNSRKVKFSDFLTLP</sequence>
<proteinExistence type="predicted"/>
<accession>A0ACA9Y152</accession>
<keyword evidence="2" id="KW-1185">Reference proteome</keyword>
<gene>
    <name evidence="1" type="ORF">CLIB1444_01S11892</name>
</gene>
<name>A0ACA9Y152_9ASCO</name>
<evidence type="ECO:0000313" key="1">
    <source>
        <dbReference type="EMBL" id="CAH6718668.1"/>
    </source>
</evidence>
<dbReference type="EMBL" id="CALSDN010000001">
    <property type="protein sequence ID" value="CAH6718668.1"/>
    <property type="molecule type" value="Genomic_DNA"/>
</dbReference>
<protein>
    <submittedName>
        <fullName evidence="1">Uncharacterized protein</fullName>
    </submittedName>
</protein>
<dbReference type="Proteomes" id="UP001152531">
    <property type="component" value="Unassembled WGS sequence"/>
</dbReference>
<evidence type="ECO:0000313" key="2">
    <source>
        <dbReference type="Proteomes" id="UP001152531"/>
    </source>
</evidence>
<reference evidence="1" key="1">
    <citation type="submission" date="2022-06" db="EMBL/GenBank/DDBJ databases">
        <authorList>
            <person name="Legras J.-L."/>
            <person name="Devillers H."/>
            <person name="Grondin C."/>
        </authorList>
    </citation>
    <scope>NUCLEOTIDE SEQUENCE</scope>
    <source>
        <strain evidence="1">CLIB 1444</strain>
    </source>
</reference>
<organism evidence="1 2">
    <name type="scientific">[Candida] jaroonii</name>
    <dbReference type="NCBI Taxonomy" id="467808"/>
    <lineage>
        <taxon>Eukaryota</taxon>
        <taxon>Fungi</taxon>
        <taxon>Dikarya</taxon>
        <taxon>Ascomycota</taxon>
        <taxon>Saccharomycotina</taxon>
        <taxon>Pichiomycetes</taxon>
        <taxon>Debaryomycetaceae</taxon>
        <taxon>Yamadazyma</taxon>
    </lineage>
</organism>